<name>A0A3P8FFJ8_9TREM</name>
<evidence type="ECO:0000256" key="4">
    <source>
        <dbReference type="ARBA" id="ARBA00022771"/>
    </source>
</evidence>
<accession>A0A3P8FFJ8</accession>
<dbReference type="SUPFAM" id="SSF57716">
    <property type="entry name" value="Glucocorticoid receptor-like (DNA-binding domain)"/>
    <property type="match status" value="1"/>
</dbReference>
<dbReference type="GO" id="GO:0008270">
    <property type="term" value="F:zinc ion binding"/>
    <property type="evidence" value="ECO:0007669"/>
    <property type="project" value="UniProtKB-KW"/>
</dbReference>
<keyword evidence="2" id="KW-0754">Steroid-binding</keyword>
<dbReference type="PANTHER" id="PTHR24083">
    <property type="entry name" value="NUCLEAR HORMONE RECEPTOR"/>
    <property type="match status" value="1"/>
</dbReference>
<keyword evidence="10" id="KW-0675">Receptor</keyword>
<protein>
    <recommendedName>
        <fullName evidence="12">Nuclear receptor domain-containing protein</fullName>
    </recommendedName>
</protein>
<keyword evidence="5" id="KW-0862">Zinc</keyword>
<keyword evidence="3" id="KW-0479">Metal-binding</keyword>
<keyword evidence="14" id="KW-1185">Reference proteome</keyword>
<reference evidence="13 14" key="1">
    <citation type="submission" date="2018-11" db="EMBL/GenBank/DDBJ databases">
        <authorList>
            <consortium name="Pathogen Informatics"/>
        </authorList>
    </citation>
    <scope>NUCLEOTIDE SEQUENCE [LARGE SCALE GENOMIC DNA]</scope>
    <source>
        <strain evidence="13 14">Zambia</strain>
    </source>
</reference>
<dbReference type="PRINTS" id="PR00047">
    <property type="entry name" value="STROIDFINGER"/>
</dbReference>
<evidence type="ECO:0000256" key="5">
    <source>
        <dbReference type="ARBA" id="ARBA00022833"/>
    </source>
</evidence>
<dbReference type="GO" id="GO:0003700">
    <property type="term" value="F:DNA-binding transcription factor activity"/>
    <property type="evidence" value="ECO:0007669"/>
    <property type="project" value="InterPro"/>
</dbReference>
<dbReference type="CDD" id="cd06916">
    <property type="entry name" value="NR_DBD_like"/>
    <property type="match status" value="1"/>
</dbReference>
<dbReference type="InterPro" id="IPR001628">
    <property type="entry name" value="Znf_hrmn_rcpt"/>
</dbReference>
<evidence type="ECO:0000256" key="10">
    <source>
        <dbReference type="ARBA" id="ARBA00023170"/>
    </source>
</evidence>
<evidence type="ECO:0000256" key="3">
    <source>
        <dbReference type="ARBA" id="ARBA00022723"/>
    </source>
</evidence>
<evidence type="ECO:0000256" key="2">
    <source>
        <dbReference type="ARBA" id="ARBA00022665"/>
    </source>
</evidence>
<gene>
    <name evidence="13" type="ORF">SMRZ_LOCUS15316</name>
</gene>
<dbReference type="InterPro" id="IPR050274">
    <property type="entry name" value="Nuclear_hormone_rcpt_NR2"/>
</dbReference>
<keyword evidence="6" id="KW-0805">Transcription regulation</keyword>
<dbReference type="FunFam" id="3.30.50.10:FF:000139">
    <property type="entry name" value="Estrogen receptor beta a variant b"/>
    <property type="match status" value="1"/>
</dbReference>
<proteinExistence type="inferred from homology"/>
<dbReference type="Pfam" id="PF00105">
    <property type="entry name" value="zf-C4"/>
    <property type="match status" value="1"/>
</dbReference>
<dbReference type="GO" id="GO:0043565">
    <property type="term" value="F:sequence-specific DNA binding"/>
    <property type="evidence" value="ECO:0007669"/>
    <property type="project" value="InterPro"/>
</dbReference>
<dbReference type="Proteomes" id="UP000277204">
    <property type="component" value="Unassembled WGS sequence"/>
</dbReference>
<evidence type="ECO:0000256" key="1">
    <source>
        <dbReference type="ARBA" id="ARBA00005413"/>
    </source>
</evidence>
<evidence type="ECO:0000256" key="7">
    <source>
        <dbReference type="ARBA" id="ARBA00023121"/>
    </source>
</evidence>
<evidence type="ECO:0000256" key="6">
    <source>
        <dbReference type="ARBA" id="ARBA00023015"/>
    </source>
</evidence>
<organism evidence="13 14">
    <name type="scientific">Schistosoma margrebowiei</name>
    <dbReference type="NCBI Taxonomy" id="48269"/>
    <lineage>
        <taxon>Eukaryota</taxon>
        <taxon>Metazoa</taxon>
        <taxon>Spiralia</taxon>
        <taxon>Lophotrochozoa</taxon>
        <taxon>Platyhelminthes</taxon>
        <taxon>Trematoda</taxon>
        <taxon>Digenea</taxon>
        <taxon>Strigeidida</taxon>
        <taxon>Schistosomatoidea</taxon>
        <taxon>Schistosomatidae</taxon>
        <taxon>Schistosoma</taxon>
    </lineage>
</organism>
<dbReference type="PROSITE" id="PS51030">
    <property type="entry name" value="NUCLEAR_REC_DBD_2"/>
    <property type="match status" value="1"/>
</dbReference>
<dbReference type="AlphaFoldDB" id="A0A3P8FFJ8"/>
<feature type="domain" description="Nuclear receptor" evidence="12">
    <location>
        <begin position="9"/>
        <end position="84"/>
    </location>
</feature>
<keyword evidence="4" id="KW-0863">Zinc-finger</keyword>
<sequence length="101" mass="11420">MCVTFTNRTTTTQVCGDRSSGKHYGQYTCEGCKSFFKRSVRKSANYVCRSGGQCPVDAQRRNQCQACRLSRCLLAGMKKSGKLLILMNTFSENLFNSRNHF</sequence>
<comment type="similarity">
    <text evidence="1">Belongs to the nuclear hormone receptor family. NR3 subfamily.</text>
</comment>
<evidence type="ECO:0000259" key="12">
    <source>
        <dbReference type="PROSITE" id="PS51030"/>
    </source>
</evidence>
<dbReference type="Gene3D" id="3.30.50.10">
    <property type="entry name" value="Erythroid Transcription Factor GATA-1, subunit A"/>
    <property type="match status" value="1"/>
</dbReference>
<evidence type="ECO:0000313" key="14">
    <source>
        <dbReference type="Proteomes" id="UP000277204"/>
    </source>
</evidence>
<dbReference type="SMART" id="SM00399">
    <property type="entry name" value="ZnF_C4"/>
    <property type="match status" value="1"/>
</dbReference>
<keyword evidence="7" id="KW-0446">Lipid-binding</keyword>
<dbReference type="EMBL" id="UZAI01016912">
    <property type="protein sequence ID" value="VDP17956.1"/>
    <property type="molecule type" value="Genomic_DNA"/>
</dbReference>
<evidence type="ECO:0000256" key="9">
    <source>
        <dbReference type="ARBA" id="ARBA00023163"/>
    </source>
</evidence>
<keyword evidence="8" id="KW-0238">DNA-binding</keyword>
<keyword evidence="9" id="KW-0804">Transcription</keyword>
<evidence type="ECO:0000256" key="8">
    <source>
        <dbReference type="ARBA" id="ARBA00023125"/>
    </source>
</evidence>
<evidence type="ECO:0000313" key="13">
    <source>
        <dbReference type="EMBL" id="VDP17956.1"/>
    </source>
</evidence>
<evidence type="ECO:0000256" key="11">
    <source>
        <dbReference type="ARBA" id="ARBA00023242"/>
    </source>
</evidence>
<keyword evidence="11" id="KW-0539">Nucleus</keyword>
<dbReference type="InterPro" id="IPR013088">
    <property type="entry name" value="Znf_NHR/GATA"/>
</dbReference>
<dbReference type="GO" id="GO:0005496">
    <property type="term" value="F:steroid binding"/>
    <property type="evidence" value="ECO:0007669"/>
    <property type="project" value="UniProtKB-KW"/>
</dbReference>